<gene>
    <name evidence="2" type="ORF">D0907_11975</name>
</gene>
<sequence length="487" mass="55067">MMNVTRVKANYQQQKLPKYSGNPLVEALPSELTESELIELMRVLKPLPSFFDELSAIDAAECIKDLKLVYIPTVSSYQIYENVFTEIRKSYLNRNPLAADQRRLVNAASERLKARGKFNIEQPAEYVATAPSILVSGKAGIGKTVSIRRVLSTFPQVIEHTEYKSQVFNVKQIVWMSFDMQASRSRKALAHNFFNELVRVLDIEDGPKFKKTFIKEKDSVDQLFHAMQTASLVYNIGLIHIDEAQFVLNPSTNFKDAPTLPEIEALFNKMGVPIVISTTDDALSTFKINESETLTKATKLQTVRRLSSVAHIKVNQWRVDSPHFNELFSAYYQPSLFKGTDVYSDEFKLQLLVLCAGVTDAISALSSAFIRNYHALTKQGVNVNCLKLLKQVYEARMETWHAPLSNLRKGYRVLLSQDKSIKKAGASSTTGVDEFYDEAEAYTRKPQRKRTSAHHLKPASTVERIDEGDEVIDADSIVASYEKRDES</sequence>
<dbReference type="Pfam" id="PF13401">
    <property type="entry name" value="AAA_22"/>
    <property type="match status" value="1"/>
</dbReference>
<dbReference type="InterPro" id="IPR049945">
    <property type="entry name" value="AAA_22"/>
</dbReference>
<organism evidence="2 3">
    <name type="scientific">Pseudoalteromonas lipolytica</name>
    <dbReference type="NCBI Taxonomy" id="570156"/>
    <lineage>
        <taxon>Bacteria</taxon>
        <taxon>Pseudomonadati</taxon>
        <taxon>Pseudomonadota</taxon>
        <taxon>Gammaproteobacteria</taxon>
        <taxon>Alteromonadales</taxon>
        <taxon>Pseudoalteromonadaceae</taxon>
        <taxon>Pseudoalteromonas</taxon>
    </lineage>
</organism>
<dbReference type="GO" id="GO:0005524">
    <property type="term" value="F:ATP binding"/>
    <property type="evidence" value="ECO:0007669"/>
    <property type="project" value="UniProtKB-KW"/>
</dbReference>
<accession>A0AAD0S4C4</accession>
<evidence type="ECO:0000259" key="1">
    <source>
        <dbReference type="Pfam" id="PF13401"/>
    </source>
</evidence>
<dbReference type="GeneID" id="99506184"/>
<dbReference type="Proteomes" id="UP000264605">
    <property type="component" value="Chromosome"/>
</dbReference>
<dbReference type="AlphaFoldDB" id="A0AAD0S4C4"/>
<dbReference type="SUPFAM" id="SSF52540">
    <property type="entry name" value="P-loop containing nucleoside triphosphate hydrolases"/>
    <property type="match status" value="1"/>
</dbReference>
<protein>
    <submittedName>
        <fullName evidence="2">ATP-binding protein</fullName>
    </submittedName>
</protein>
<keyword evidence="2" id="KW-0067">ATP-binding</keyword>
<feature type="domain" description="ORC1/DEAH AAA+ ATPase" evidence="1">
    <location>
        <begin position="129"/>
        <end position="282"/>
    </location>
</feature>
<dbReference type="InterPro" id="IPR027417">
    <property type="entry name" value="P-loop_NTPase"/>
</dbReference>
<dbReference type="RefSeq" id="WP_118844547.1">
    <property type="nucleotide sequence ID" value="NZ_CP032090.1"/>
</dbReference>
<evidence type="ECO:0000313" key="2">
    <source>
        <dbReference type="EMBL" id="AXV65936.1"/>
    </source>
</evidence>
<dbReference type="Gene3D" id="3.40.50.300">
    <property type="entry name" value="P-loop containing nucleotide triphosphate hydrolases"/>
    <property type="match status" value="1"/>
</dbReference>
<reference evidence="2 3" key="1">
    <citation type="submission" date="2018-08" db="EMBL/GenBank/DDBJ databases">
        <title>Draft genome sequence of Pseudoalteromonas donghaensis HJ51.</title>
        <authorList>
            <person name="Oh J."/>
            <person name="Roh D."/>
        </authorList>
    </citation>
    <scope>NUCLEOTIDE SEQUENCE [LARGE SCALE GENOMIC DNA]</scope>
    <source>
        <strain evidence="2 3">HJ51</strain>
    </source>
</reference>
<keyword evidence="2" id="KW-0547">Nucleotide-binding</keyword>
<evidence type="ECO:0000313" key="3">
    <source>
        <dbReference type="Proteomes" id="UP000264605"/>
    </source>
</evidence>
<proteinExistence type="predicted"/>
<name>A0AAD0S4C4_9GAMM</name>
<dbReference type="EMBL" id="CP032090">
    <property type="protein sequence ID" value="AXV65936.1"/>
    <property type="molecule type" value="Genomic_DNA"/>
</dbReference>
<dbReference type="KEGG" id="pdj:D0907_11975"/>
<dbReference type="GO" id="GO:0016887">
    <property type="term" value="F:ATP hydrolysis activity"/>
    <property type="evidence" value="ECO:0007669"/>
    <property type="project" value="InterPro"/>
</dbReference>